<comment type="caution">
    <text evidence="2">The sequence shown here is derived from an EMBL/GenBank/DDBJ whole genome shotgun (WGS) entry which is preliminary data.</text>
</comment>
<evidence type="ECO:0000313" key="2">
    <source>
        <dbReference type="EMBL" id="RGK66023.1"/>
    </source>
</evidence>
<name>A0A3E4NM18_9BACE</name>
<accession>A0A3E4NM18</accession>
<gene>
    <name evidence="2" type="ORF">DXD03_05180</name>
</gene>
<feature type="domain" description="Polysaccharide pyruvyl transferase" evidence="1">
    <location>
        <begin position="54"/>
        <end position="299"/>
    </location>
</feature>
<organism evidence="2 3">
    <name type="scientific">Bacteroides xylanisolvens</name>
    <dbReference type="NCBI Taxonomy" id="371601"/>
    <lineage>
        <taxon>Bacteria</taxon>
        <taxon>Pseudomonadati</taxon>
        <taxon>Bacteroidota</taxon>
        <taxon>Bacteroidia</taxon>
        <taxon>Bacteroidales</taxon>
        <taxon>Bacteroidaceae</taxon>
        <taxon>Bacteroides</taxon>
    </lineage>
</organism>
<dbReference type="Proteomes" id="UP000261210">
    <property type="component" value="Unassembled WGS sequence"/>
</dbReference>
<dbReference type="RefSeq" id="WP_117683521.1">
    <property type="nucleotide sequence ID" value="NZ_JBCHGU010000018.1"/>
</dbReference>
<dbReference type="InterPro" id="IPR007345">
    <property type="entry name" value="Polysacch_pyruvyl_Trfase"/>
</dbReference>
<evidence type="ECO:0000259" key="1">
    <source>
        <dbReference type="Pfam" id="PF04230"/>
    </source>
</evidence>
<dbReference type="AlphaFoldDB" id="A0A3E4NM18"/>
<dbReference type="Pfam" id="PF04230">
    <property type="entry name" value="PS_pyruv_trans"/>
    <property type="match status" value="1"/>
</dbReference>
<sequence length="363" mass="42911">MKALIKLIRKQLRPIKRLLVAIDSAKEAGRLKDFMIKNKGKNKVFYLGRTENNNLGDNGQYYCIKKWIKENYPDHEVYITPSRYITNYRHACLNTLKKYFEYNNDIIIFQSGYCVQDRGGDHPLMHELICECLSEARILMMPQTIYFQHEENRLRTALNHNKAHNMLFLARDRVSYEQAKQMFPNIRVKLFPDIVTTLIGEYNYQYERDKIFLCCRNDGERFYSDDELCNLMKRLEALLPVEYGDTQSQLTGYKLRKILEESIEREIEKLSHFKVVITDRYHGTIFSLCANTPVVIIKTKDHKVTTGADWFKGIYDNHVYVASDLDDAYNKAAAICHNFDYVTLSPYFKQHYYDNLKDLFEGR</sequence>
<proteinExistence type="predicted"/>
<protein>
    <recommendedName>
        <fullName evidence="1">Polysaccharide pyruvyl transferase domain-containing protein</fullName>
    </recommendedName>
</protein>
<dbReference type="EMBL" id="QSQU01000005">
    <property type="protein sequence ID" value="RGK66023.1"/>
    <property type="molecule type" value="Genomic_DNA"/>
</dbReference>
<evidence type="ECO:0000313" key="3">
    <source>
        <dbReference type="Proteomes" id="UP000261210"/>
    </source>
</evidence>
<reference evidence="2 3" key="1">
    <citation type="submission" date="2018-08" db="EMBL/GenBank/DDBJ databases">
        <title>A genome reference for cultivated species of the human gut microbiota.</title>
        <authorList>
            <person name="Zou Y."/>
            <person name="Xue W."/>
            <person name="Luo G."/>
        </authorList>
    </citation>
    <scope>NUCLEOTIDE SEQUENCE [LARGE SCALE GENOMIC DNA]</scope>
    <source>
        <strain evidence="2 3">TF10-34</strain>
    </source>
</reference>